<keyword evidence="15" id="KW-0832">Ubl conjugation</keyword>
<evidence type="ECO:0000256" key="13">
    <source>
        <dbReference type="ARBA" id="ARBA00022833"/>
    </source>
</evidence>
<dbReference type="InterPro" id="IPR011029">
    <property type="entry name" value="DEATH-like_dom_sf"/>
</dbReference>
<evidence type="ECO:0000256" key="18">
    <source>
        <dbReference type="ARBA" id="ARBA00023118"/>
    </source>
</evidence>
<dbReference type="InterPro" id="IPR014001">
    <property type="entry name" value="Helicase_ATP-bd"/>
</dbReference>
<dbReference type="Gene3D" id="3.40.50.300">
    <property type="entry name" value="P-loop containing nucleotide triphosphate hydrolases"/>
    <property type="match status" value="2"/>
</dbReference>
<organism evidence="24 25">
    <name type="scientific">Dreissena polymorpha</name>
    <name type="common">Zebra mussel</name>
    <name type="synonym">Mytilus polymorpha</name>
    <dbReference type="NCBI Taxonomy" id="45954"/>
    <lineage>
        <taxon>Eukaryota</taxon>
        <taxon>Metazoa</taxon>
        <taxon>Spiralia</taxon>
        <taxon>Lophotrochozoa</taxon>
        <taxon>Mollusca</taxon>
        <taxon>Bivalvia</taxon>
        <taxon>Autobranchia</taxon>
        <taxon>Heteroconchia</taxon>
        <taxon>Euheterodonta</taxon>
        <taxon>Imparidentia</taxon>
        <taxon>Neoheterodontei</taxon>
        <taxon>Myida</taxon>
        <taxon>Dreissenoidea</taxon>
        <taxon>Dreissenidae</taxon>
        <taxon>Dreissena</taxon>
    </lineage>
</organism>
<sequence>MRLHWFSIRFKCTNEISKQSWNLYTRKILFIQTEFPIVYVTYFFYIHCCDILTDMASAEATFCRDEIIRGNLDTHRLYIEQCIKAIDLLKLPFYSKEQKKEILNSQLPNVQQVRRGLDILHNEISDPGKYAAFQDLMAGENGYPKIAKILNGVIVASDEHYRKLVDLFSCEIIKRMSPMDLLPHLQAKETITDEDAHTVRAQFANYGPVLACWELIFVLHSRKEDWFKDLMVSLIEAGTPDIAEILEPDMFSKIMAQRPPSSKENVDIVSFFSTHEVDKDCTGDENECERMETTYLKARGAENETSNILQSEGPNPFDRDIDALLFGGNLKDYDRDFDAMASPVVAMANSRTEPLVLKKAQEPDPELARNIPHEAVSDGAIGMDTFRAEIDKLLHKRDASASGPDKENDLNAQSSAEDDLDEEDEKEINIDTDVNEIDTRNEDKDIELFEYQKELAREGCDGENVVIMAPTNSGKTYVGSRIMQVHLRRQKKQGRLARVIFLVENEALAFQQGKLFAEKLPAYRTKVFTGSLQRGKQQYLYDFLASRDILVATAQILVNALKTGNIHSLTQFSLIMFDECHHSNKQHVFNEILWRYIDMKLQPGTDAASMSSRWIDGFTGYAENKRELLKHTNCPIEEPVRVPHRVNDRFREAVSGVVRQIDNHILESCNILDDTTRAKCSIPLAHFGTERYSQWNAEFVKNTMPGIRIDPVRRILNPCRLHLEAYNKALMIHQDARIIDAIRLLKECMDKLRRPDIHDTDATLVKLYDGLSDSFVDQPENPKLVKMGEILQDVLVADENARGIIFVKTRELAKALVRWINESNTLTILNAWELVGKNAATSKGGMTKYKQMNVLKYFDDGRHRVIVATSVAEEGLDIRKCNLVIRYEHVTNEIVRLQSRGRARADFSRYLVISSDPAILEKEEKNRRCEELMNRIVPQLQEFIDANGNLWEKELLQIQKEMKEQRAREKENKRRNMLGDLEFQCLNCGAYICLSSDIKCFNKDHHIITHPDINERIRMESGFVNFQEPEGMEYGGQIFCAEITCQENLGSICTLKNAEFPLVTLKAFRVEKPDGTGRSYKRWKEVPCEIAEITVDGLSDAVDARLNYLV</sequence>
<dbReference type="InterPro" id="IPR031964">
    <property type="entry name" value="CARD_dom"/>
</dbReference>
<evidence type="ECO:0000256" key="14">
    <source>
        <dbReference type="ARBA" id="ARBA00022840"/>
    </source>
</evidence>
<dbReference type="GO" id="GO:0003724">
    <property type="term" value="F:RNA helicase activity"/>
    <property type="evidence" value="ECO:0007669"/>
    <property type="project" value="UniProtKB-EC"/>
</dbReference>
<keyword evidence="4" id="KW-0963">Cytoplasm</keyword>
<dbReference type="PROSITE" id="PS51192">
    <property type="entry name" value="HELICASE_ATP_BIND_1"/>
    <property type="match status" value="1"/>
</dbReference>
<dbReference type="Gene3D" id="1.20.1320.30">
    <property type="match status" value="1"/>
</dbReference>
<accession>A0A9D4EWH1</accession>
<dbReference type="InterPro" id="IPR041204">
    <property type="entry name" value="RIG-I-like_C"/>
</dbReference>
<dbReference type="EMBL" id="JAIWYP010000008">
    <property type="protein sequence ID" value="KAH3787126.1"/>
    <property type="molecule type" value="Genomic_DNA"/>
</dbReference>
<evidence type="ECO:0000259" key="23">
    <source>
        <dbReference type="PROSITE" id="PS51789"/>
    </source>
</evidence>
<dbReference type="GO" id="GO:0003677">
    <property type="term" value="F:DNA binding"/>
    <property type="evidence" value="ECO:0007669"/>
    <property type="project" value="InterPro"/>
</dbReference>
<dbReference type="Pfam" id="PF18119">
    <property type="entry name" value="RIG-I_C"/>
    <property type="match status" value="1"/>
</dbReference>
<evidence type="ECO:0000256" key="9">
    <source>
        <dbReference type="ARBA" id="ARBA00022737"/>
    </source>
</evidence>
<evidence type="ECO:0000256" key="20">
    <source>
        <dbReference type="SAM" id="MobiDB-lite"/>
    </source>
</evidence>
<evidence type="ECO:0000256" key="6">
    <source>
        <dbReference type="ARBA" id="ARBA00022553"/>
    </source>
</evidence>
<evidence type="ECO:0000256" key="10">
    <source>
        <dbReference type="ARBA" id="ARBA00022741"/>
    </source>
</evidence>
<feature type="domain" description="RLR CTR" evidence="23">
    <location>
        <begin position="969"/>
        <end position="1100"/>
    </location>
</feature>
<keyword evidence="6" id="KW-0597">Phosphoprotein</keyword>
<protein>
    <recommendedName>
        <fullName evidence="3">RNA helicase</fullName>
        <ecNumber evidence="3">3.6.4.13</ecNumber>
    </recommendedName>
</protein>
<evidence type="ECO:0000256" key="15">
    <source>
        <dbReference type="ARBA" id="ARBA00022843"/>
    </source>
</evidence>
<dbReference type="InterPro" id="IPR021673">
    <property type="entry name" value="RLR_CTR"/>
</dbReference>
<feature type="region of interest" description="Disordered" evidence="20">
    <location>
        <begin position="397"/>
        <end position="428"/>
    </location>
</feature>
<dbReference type="PROSITE" id="PS51789">
    <property type="entry name" value="RLR_CTR"/>
    <property type="match status" value="1"/>
</dbReference>
<gene>
    <name evidence="24" type="ORF">DPMN_165247</name>
</gene>
<evidence type="ECO:0000256" key="4">
    <source>
        <dbReference type="ARBA" id="ARBA00022490"/>
    </source>
</evidence>
<reference evidence="24" key="2">
    <citation type="submission" date="2020-11" db="EMBL/GenBank/DDBJ databases">
        <authorList>
            <person name="McCartney M.A."/>
            <person name="Auch B."/>
            <person name="Kono T."/>
            <person name="Mallez S."/>
            <person name="Becker A."/>
            <person name="Gohl D.M."/>
            <person name="Silverstein K.A.T."/>
            <person name="Koren S."/>
            <person name="Bechman K.B."/>
            <person name="Herman A."/>
            <person name="Abrahante J.E."/>
            <person name="Garbe J."/>
        </authorList>
    </citation>
    <scope>NUCLEOTIDE SEQUENCE</scope>
    <source>
        <strain evidence="24">Duluth1</strain>
        <tissue evidence="24">Whole animal</tissue>
    </source>
</reference>
<dbReference type="Pfam" id="PF11648">
    <property type="entry name" value="RIG-I_C-RD"/>
    <property type="match status" value="1"/>
</dbReference>
<dbReference type="GO" id="GO:0051607">
    <property type="term" value="P:defense response to virus"/>
    <property type="evidence" value="ECO:0007669"/>
    <property type="project" value="UniProtKB-KW"/>
</dbReference>
<dbReference type="InterPro" id="IPR038557">
    <property type="entry name" value="RLR_C_sf"/>
</dbReference>
<dbReference type="AlphaFoldDB" id="A0A9D4EWH1"/>
<keyword evidence="14" id="KW-0067">ATP-binding</keyword>
<keyword evidence="7" id="KW-0399">Innate immunity</keyword>
<keyword evidence="25" id="KW-1185">Reference proteome</keyword>
<dbReference type="Pfam" id="PF16739">
    <property type="entry name" value="CARD_2"/>
    <property type="match status" value="1"/>
</dbReference>
<evidence type="ECO:0000256" key="8">
    <source>
        <dbReference type="ARBA" id="ARBA00022723"/>
    </source>
</evidence>
<dbReference type="Proteomes" id="UP000828390">
    <property type="component" value="Unassembled WGS sequence"/>
</dbReference>
<feature type="domain" description="Helicase ATP-binding" evidence="21">
    <location>
        <begin position="456"/>
        <end position="640"/>
    </location>
</feature>
<evidence type="ECO:0000256" key="7">
    <source>
        <dbReference type="ARBA" id="ARBA00022588"/>
    </source>
</evidence>
<dbReference type="PANTHER" id="PTHR14074:SF16">
    <property type="entry name" value="ANTIVIRAL INNATE IMMUNE RESPONSE RECEPTOR RIG-I"/>
    <property type="match status" value="1"/>
</dbReference>
<dbReference type="SMART" id="SM00487">
    <property type="entry name" value="DEXDc"/>
    <property type="match status" value="1"/>
</dbReference>
<dbReference type="GO" id="GO:0046872">
    <property type="term" value="F:metal ion binding"/>
    <property type="evidence" value="ECO:0007669"/>
    <property type="project" value="UniProtKB-KW"/>
</dbReference>
<evidence type="ECO:0000256" key="17">
    <source>
        <dbReference type="ARBA" id="ARBA00022884"/>
    </source>
</evidence>
<keyword evidence="5" id="KW-1017">Isopeptide bond</keyword>
<keyword evidence="11" id="KW-0378">Hydrolase</keyword>
<evidence type="ECO:0000256" key="16">
    <source>
        <dbReference type="ARBA" id="ARBA00022859"/>
    </source>
</evidence>
<dbReference type="SMART" id="SM00490">
    <property type="entry name" value="HELICc"/>
    <property type="match status" value="1"/>
</dbReference>
<evidence type="ECO:0000256" key="2">
    <source>
        <dbReference type="ARBA" id="ARBA00006866"/>
    </source>
</evidence>
<evidence type="ECO:0000256" key="3">
    <source>
        <dbReference type="ARBA" id="ARBA00012552"/>
    </source>
</evidence>
<feature type="compositionally biased region" description="Basic and acidic residues" evidence="20">
    <location>
        <begin position="397"/>
        <end position="409"/>
    </location>
</feature>
<dbReference type="Pfam" id="PF04851">
    <property type="entry name" value="ResIII"/>
    <property type="match status" value="1"/>
</dbReference>
<evidence type="ECO:0000256" key="19">
    <source>
        <dbReference type="ARBA" id="ARBA00049390"/>
    </source>
</evidence>
<evidence type="ECO:0000256" key="11">
    <source>
        <dbReference type="ARBA" id="ARBA00022801"/>
    </source>
</evidence>
<dbReference type="GO" id="GO:0016787">
    <property type="term" value="F:hydrolase activity"/>
    <property type="evidence" value="ECO:0007669"/>
    <property type="project" value="UniProtKB-KW"/>
</dbReference>
<evidence type="ECO:0000259" key="22">
    <source>
        <dbReference type="PROSITE" id="PS51194"/>
    </source>
</evidence>
<dbReference type="GO" id="GO:0045087">
    <property type="term" value="P:innate immune response"/>
    <property type="evidence" value="ECO:0007669"/>
    <property type="project" value="UniProtKB-KW"/>
</dbReference>
<dbReference type="EC" id="3.6.4.13" evidence="3"/>
<dbReference type="GO" id="GO:0003723">
    <property type="term" value="F:RNA binding"/>
    <property type="evidence" value="ECO:0007669"/>
    <property type="project" value="UniProtKB-KW"/>
</dbReference>
<comment type="subcellular location">
    <subcellularLocation>
        <location evidence="1">Cytoplasm</location>
    </subcellularLocation>
</comment>
<keyword evidence="12" id="KW-0347">Helicase</keyword>
<dbReference type="PROSITE" id="PS51194">
    <property type="entry name" value="HELICASE_CTER"/>
    <property type="match status" value="1"/>
</dbReference>
<evidence type="ECO:0000313" key="24">
    <source>
        <dbReference type="EMBL" id="KAH3787126.1"/>
    </source>
</evidence>
<keyword evidence="9" id="KW-0677">Repeat</keyword>
<keyword evidence="16" id="KW-0391">Immunity</keyword>
<keyword evidence="10" id="KW-0547">Nucleotide-binding</keyword>
<comment type="caution">
    <text evidence="24">The sequence shown here is derived from an EMBL/GenBank/DDBJ whole genome shotgun (WGS) entry which is preliminary data.</text>
</comment>
<evidence type="ECO:0000256" key="1">
    <source>
        <dbReference type="ARBA" id="ARBA00004496"/>
    </source>
</evidence>
<evidence type="ECO:0000256" key="12">
    <source>
        <dbReference type="ARBA" id="ARBA00022806"/>
    </source>
</evidence>
<reference evidence="24" key="1">
    <citation type="journal article" date="2019" name="bioRxiv">
        <title>The Genome of the Zebra Mussel, Dreissena polymorpha: A Resource for Invasive Species Research.</title>
        <authorList>
            <person name="McCartney M.A."/>
            <person name="Auch B."/>
            <person name="Kono T."/>
            <person name="Mallez S."/>
            <person name="Zhang Y."/>
            <person name="Obille A."/>
            <person name="Becker A."/>
            <person name="Abrahante J.E."/>
            <person name="Garbe J."/>
            <person name="Badalamenti J.P."/>
            <person name="Herman A."/>
            <person name="Mangelson H."/>
            <person name="Liachko I."/>
            <person name="Sullivan S."/>
            <person name="Sone E.D."/>
            <person name="Koren S."/>
            <person name="Silverstein K.A.T."/>
            <person name="Beckman K.B."/>
            <person name="Gohl D.M."/>
        </authorList>
    </citation>
    <scope>NUCLEOTIDE SEQUENCE</scope>
    <source>
        <strain evidence="24">Duluth1</strain>
        <tissue evidence="24">Whole animal</tissue>
    </source>
</reference>
<evidence type="ECO:0000313" key="25">
    <source>
        <dbReference type="Proteomes" id="UP000828390"/>
    </source>
</evidence>
<dbReference type="SUPFAM" id="SSF52540">
    <property type="entry name" value="P-loop containing nucleoside triphosphate hydrolases"/>
    <property type="match status" value="1"/>
</dbReference>
<comment type="similarity">
    <text evidence="2">Belongs to the helicase family. RLR subfamily.</text>
</comment>
<feature type="domain" description="Helicase C-terminal" evidence="22">
    <location>
        <begin position="789"/>
        <end position="956"/>
    </location>
</feature>
<keyword evidence="17" id="KW-0694">RNA-binding</keyword>
<feature type="compositionally biased region" description="Acidic residues" evidence="20">
    <location>
        <begin position="416"/>
        <end position="426"/>
    </location>
</feature>
<name>A0A9D4EWH1_DREPO</name>
<dbReference type="InterPro" id="IPR006935">
    <property type="entry name" value="Helicase/UvrB_N"/>
</dbReference>
<dbReference type="GO" id="GO:0005737">
    <property type="term" value="C:cytoplasm"/>
    <property type="evidence" value="ECO:0007669"/>
    <property type="project" value="UniProtKB-SubCell"/>
</dbReference>
<dbReference type="Gene3D" id="1.10.533.10">
    <property type="entry name" value="Death Domain, Fas"/>
    <property type="match status" value="1"/>
</dbReference>
<dbReference type="InterPro" id="IPR051363">
    <property type="entry name" value="RLR_Helicase"/>
</dbReference>
<keyword evidence="18" id="KW-0051">Antiviral defense</keyword>
<evidence type="ECO:0000259" key="21">
    <source>
        <dbReference type="PROSITE" id="PS51192"/>
    </source>
</evidence>
<proteinExistence type="inferred from homology"/>
<dbReference type="Pfam" id="PF00271">
    <property type="entry name" value="Helicase_C"/>
    <property type="match status" value="1"/>
</dbReference>
<dbReference type="InterPro" id="IPR001650">
    <property type="entry name" value="Helicase_C-like"/>
</dbReference>
<comment type="catalytic activity">
    <reaction evidence="19">
        <text>ATP + H2O = ADP + phosphate + H(+)</text>
        <dbReference type="Rhea" id="RHEA:13065"/>
        <dbReference type="ChEBI" id="CHEBI:15377"/>
        <dbReference type="ChEBI" id="CHEBI:15378"/>
        <dbReference type="ChEBI" id="CHEBI:30616"/>
        <dbReference type="ChEBI" id="CHEBI:43474"/>
        <dbReference type="ChEBI" id="CHEBI:456216"/>
        <dbReference type="EC" id="3.6.4.13"/>
    </reaction>
    <physiologicalReaction direction="left-to-right" evidence="19">
        <dbReference type="Rhea" id="RHEA:13066"/>
    </physiologicalReaction>
</comment>
<evidence type="ECO:0000256" key="5">
    <source>
        <dbReference type="ARBA" id="ARBA00022499"/>
    </source>
</evidence>
<dbReference type="GO" id="GO:0005524">
    <property type="term" value="F:ATP binding"/>
    <property type="evidence" value="ECO:0007669"/>
    <property type="project" value="UniProtKB-KW"/>
</dbReference>
<dbReference type="PANTHER" id="PTHR14074">
    <property type="entry name" value="HELICASE WITH DEATH DOMAIN-RELATED"/>
    <property type="match status" value="1"/>
</dbReference>
<keyword evidence="13" id="KW-0862">Zinc</keyword>
<dbReference type="Gene3D" id="2.170.150.30">
    <property type="entry name" value="RIG-I-like receptor, C-terminal regulatory domain"/>
    <property type="match status" value="1"/>
</dbReference>
<dbReference type="InterPro" id="IPR027417">
    <property type="entry name" value="P-loop_NTPase"/>
</dbReference>
<keyword evidence="8" id="KW-0479">Metal-binding</keyword>